<reference evidence="1" key="2">
    <citation type="submission" date="2025-03" db="EMBL/GenBank/DDBJ databases">
        <authorList>
            <consortium name="ELIXIR-Norway"/>
            <consortium name="Elixir Norway"/>
        </authorList>
    </citation>
    <scope>NUCLEOTIDE SEQUENCE</scope>
</reference>
<dbReference type="EMBL" id="OX596106">
    <property type="protein sequence ID" value="CAN0164172.1"/>
    <property type="molecule type" value="Genomic_DNA"/>
</dbReference>
<name>A0AC59Z266_RANTA</name>
<evidence type="ECO:0000313" key="1">
    <source>
        <dbReference type="EMBL" id="CAN0164172.1"/>
    </source>
</evidence>
<gene>
    <name evidence="1" type="ORF">MRATA1EN22A_LOCUS13007</name>
</gene>
<reference evidence="1" key="1">
    <citation type="submission" date="2023-05" db="EMBL/GenBank/DDBJ databases">
        <authorList>
            <consortium name="ELIXIR-Norway"/>
        </authorList>
    </citation>
    <scope>NUCLEOTIDE SEQUENCE</scope>
</reference>
<evidence type="ECO:0000313" key="2">
    <source>
        <dbReference type="Proteomes" id="UP001162501"/>
    </source>
</evidence>
<organism evidence="1 2">
    <name type="scientific">Rangifer tarandus platyrhynchus</name>
    <name type="common">Svalbard reindeer</name>
    <dbReference type="NCBI Taxonomy" id="3082113"/>
    <lineage>
        <taxon>Eukaryota</taxon>
        <taxon>Metazoa</taxon>
        <taxon>Chordata</taxon>
        <taxon>Craniata</taxon>
        <taxon>Vertebrata</taxon>
        <taxon>Euteleostomi</taxon>
        <taxon>Mammalia</taxon>
        <taxon>Eutheria</taxon>
        <taxon>Laurasiatheria</taxon>
        <taxon>Artiodactyla</taxon>
        <taxon>Ruminantia</taxon>
        <taxon>Pecora</taxon>
        <taxon>Cervidae</taxon>
        <taxon>Odocoileinae</taxon>
        <taxon>Rangifer</taxon>
    </lineage>
</organism>
<dbReference type="Proteomes" id="UP001162501">
    <property type="component" value="Chromosome 22"/>
</dbReference>
<proteinExistence type="predicted"/>
<sequence>MAEQEAGVAASLSTDASGRTSRHRREGTQGPKCPGAPGGGERGEVTCSSSRTHAVLVVQDLLGLGCVSPGCTSEPCPAHLVGQRAPGTHLGFSSQLLQWVLGKLAGVSGARVRRLQVPISWNHDS</sequence>
<accession>A0AC59Z266</accession>
<protein>
    <submittedName>
        <fullName evidence="1">Uncharacterized protein</fullName>
    </submittedName>
</protein>